<dbReference type="Proteomes" id="UP000054270">
    <property type="component" value="Unassembled WGS sequence"/>
</dbReference>
<dbReference type="OrthoDB" id="6770063at2759"/>
<dbReference type="SUPFAM" id="SSF103473">
    <property type="entry name" value="MFS general substrate transporter"/>
    <property type="match status" value="1"/>
</dbReference>
<sequence length="185" mass="19890">MAADGILTSSSTKNVLPATLTTHSVESSVTQVQGNENHVAPGHGESALPEDKVEESFENVEDDWEDDPENARNWSSLKKWTAVSIVSAYTFVSPLASSMMAPGIPQVAVKYGITNPTVIALTLSIFLLSFAIGVRSEILPLILAPLSEMYGRTWVLHIANFCTLGFSLGCAFAPDTGTLIAFRFL</sequence>
<keyword evidence="9" id="KW-1185">Reference proteome</keyword>
<reference evidence="9" key="1">
    <citation type="submission" date="2014-04" db="EMBL/GenBank/DDBJ databases">
        <title>Evolutionary Origins and Diversification of the Mycorrhizal Mutualists.</title>
        <authorList>
            <consortium name="DOE Joint Genome Institute"/>
            <consortium name="Mycorrhizal Genomics Consortium"/>
            <person name="Kohler A."/>
            <person name="Kuo A."/>
            <person name="Nagy L.G."/>
            <person name="Floudas D."/>
            <person name="Copeland A."/>
            <person name="Barry K.W."/>
            <person name="Cichocki N."/>
            <person name="Veneault-Fourrey C."/>
            <person name="LaButti K."/>
            <person name="Lindquist E.A."/>
            <person name="Lipzen A."/>
            <person name="Lundell T."/>
            <person name="Morin E."/>
            <person name="Murat C."/>
            <person name="Riley R."/>
            <person name="Ohm R."/>
            <person name="Sun H."/>
            <person name="Tunlid A."/>
            <person name="Henrissat B."/>
            <person name="Grigoriev I.V."/>
            <person name="Hibbett D.S."/>
            <person name="Martin F."/>
        </authorList>
    </citation>
    <scope>NUCLEOTIDE SEQUENCE [LARGE SCALE GENOMIC DNA]</scope>
    <source>
        <strain evidence="9">FD-334 SS-4</strain>
    </source>
</reference>
<comment type="subcellular location">
    <subcellularLocation>
        <location evidence="1">Membrane</location>
        <topology evidence="1">Multi-pass membrane protein</topology>
    </subcellularLocation>
</comment>
<dbReference type="PANTHER" id="PTHR23502:SF60">
    <property type="entry name" value="MAJOR FACILITATOR SUPERFAMILY (MFS) PROFILE DOMAIN-CONTAINING PROTEIN-RELATED"/>
    <property type="match status" value="1"/>
</dbReference>
<evidence type="ECO:0000256" key="5">
    <source>
        <dbReference type="SAM" id="MobiDB-lite"/>
    </source>
</evidence>
<accession>A0A0D2KEW1</accession>
<organism evidence="8 9">
    <name type="scientific">Hypholoma sublateritium (strain FD-334 SS-4)</name>
    <dbReference type="NCBI Taxonomy" id="945553"/>
    <lineage>
        <taxon>Eukaryota</taxon>
        <taxon>Fungi</taxon>
        <taxon>Dikarya</taxon>
        <taxon>Basidiomycota</taxon>
        <taxon>Agaricomycotina</taxon>
        <taxon>Agaricomycetes</taxon>
        <taxon>Agaricomycetidae</taxon>
        <taxon>Agaricales</taxon>
        <taxon>Agaricineae</taxon>
        <taxon>Strophariaceae</taxon>
        <taxon>Hypholoma</taxon>
    </lineage>
</organism>
<feature type="transmembrane region" description="Helical" evidence="6">
    <location>
        <begin position="80"/>
        <end position="101"/>
    </location>
</feature>
<dbReference type="GO" id="GO:0022857">
    <property type="term" value="F:transmembrane transporter activity"/>
    <property type="evidence" value="ECO:0007669"/>
    <property type="project" value="InterPro"/>
</dbReference>
<feature type="transmembrane region" description="Helical" evidence="6">
    <location>
        <begin position="154"/>
        <end position="174"/>
    </location>
</feature>
<dbReference type="EMBL" id="KN817804">
    <property type="protein sequence ID" value="KJA13017.1"/>
    <property type="molecule type" value="Genomic_DNA"/>
</dbReference>
<keyword evidence="2 6" id="KW-0812">Transmembrane</keyword>
<dbReference type="PANTHER" id="PTHR23502">
    <property type="entry name" value="MAJOR FACILITATOR SUPERFAMILY"/>
    <property type="match status" value="1"/>
</dbReference>
<dbReference type="AlphaFoldDB" id="A0A0D2KEW1"/>
<evidence type="ECO:0000256" key="6">
    <source>
        <dbReference type="SAM" id="Phobius"/>
    </source>
</evidence>
<evidence type="ECO:0000256" key="4">
    <source>
        <dbReference type="ARBA" id="ARBA00023136"/>
    </source>
</evidence>
<feature type="compositionally biased region" description="Polar residues" evidence="5">
    <location>
        <begin position="26"/>
        <end position="36"/>
    </location>
</feature>
<dbReference type="GO" id="GO:0005886">
    <property type="term" value="C:plasma membrane"/>
    <property type="evidence" value="ECO:0007669"/>
    <property type="project" value="TreeGrafter"/>
</dbReference>
<keyword evidence="3 6" id="KW-1133">Transmembrane helix</keyword>
<dbReference type="OMA" id="HIANFCT"/>
<evidence type="ECO:0000313" key="8">
    <source>
        <dbReference type="EMBL" id="KJA13017.1"/>
    </source>
</evidence>
<proteinExistence type="predicted"/>
<name>A0A0D2KEW1_HYPSF</name>
<feature type="non-terminal residue" evidence="8">
    <location>
        <position position="185"/>
    </location>
</feature>
<dbReference type="InterPro" id="IPR020846">
    <property type="entry name" value="MFS_dom"/>
</dbReference>
<feature type="region of interest" description="Disordered" evidence="5">
    <location>
        <begin position="26"/>
        <end position="48"/>
    </location>
</feature>
<feature type="transmembrane region" description="Helical" evidence="6">
    <location>
        <begin position="113"/>
        <end position="134"/>
    </location>
</feature>
<dbReference type="STRING" id="945553.A0A0D2KEW1"/>
<dbReference type="InterPro" id="IPR036259">
    <property type="entry name" value="MFS_trans_sf"/>
</dbReference>
<evidence type="ECO:0000256" key="3">
    <source>
        <dbReference type="ARBA" id="ARBA00022989"/>
    </source>
</evidence>
<feature type="domain" description="Major facilitator superfamily (MFS) profile" evidence="7">
    <location>
        <begin position="82"/>
        <end position="185"/>
    </location>
</feature>
<gene>
    <name evidence="8" type="ORF">HYPSUDRAFT_152044</name>
</gene>
<protein>
    <recommendedName>
        <fullName evidence="7">Major facilitator superfamily (MFS) profile domain-containing protein</fullName>
    </recommendedName>
</protein>
<dbReference type="PROSITE" id="PS50850">
    <property type="entry name" value="MFS"/>
    <property type="match status" value="1"/>
</dbReference>
<dbReference type="Gene3D" id="1.20.1720.10">
    <property type="entry name" value="Multidrug resistance protein D"/>
    <property type="match status" value="1"/>
</dbReference>
<evidence type="ECO:0000256" key="1">
    <source>
        <dbReference type="ARBA" id="ARBA00004141"/>
    </source>
</evidence>
<evidence type="ECO:0000259" key="7">
    <source>
        <dbReference type="PROSITE" id="PS50850"/>
    </source>
</evidence>
<evidence type="ECO:0000256" key="2">
    <source>
        <dbReference type="ARBA" id="ARBA00022692"/>
    </source>
</evidence>
<evidence type="ECO:0000313" key="9">
    <source>
        <dbReference type="Proteomes" id="UP000054270"/>
    </source>
</evidence>
<keyword evidence="4 6" id="KW-0472">Membrane</keyword>